<feature type="domain" description="GXWXG" evidence="1">
    <location>
        <begin position="28"/>
        <end position="83"/>
    </location>
</feature>
<sequence>MGARMTTAEPVATLRHLEHGATIGEALAFFDGLPAVEVPELLGSWRGGEIPTGNPMDGLLERFGWHGKRFDSADEVHPLVMDRPGGGVFSLHPGLVPLPALLPALQRRPGLFRHAALGRVARAIAPALGTRAPKARLRRTEYRGVVSATMCYDDLPIHDVFRRVDADTVLGAMDLRGLPSPFIFFLRRE</sequence>
<evidence type="ECO:0008006" key="5">
    <source>
        <dbReference type="Google" id="ProtNLM"/>
    </source>
</evidence>
<feature type="domain" description="DUF4334" evidence="2">
    <location>
        <begin position="133"/>
        <end position="188"/>
    </location>
</feature>
<evidence type="ECO:0000259" key="1">
    <source>
        <dbReference type="Pfam" id="PF14231"/>
    </source>
</evidence>
<dbReference type="EMBL" id="BJNH01000035">
    <property type="protein sequence ID" value="GEC26254.1"/>
    <property type="molecule type" value="Genomic_DNA"/>
</dbReference>
<dbReference type="Pfam" id="PF14231">
    <property type="entry name" value="GXWXG"/>
    <property type="match status" value="1"/>
</dbReference>
<evidence type="ECO:0000313" key="4">
    <source>
        <dbReference type="Proteomes" id="UP000320693"/>
    </source>
</evidence>
<dbReference type="Gene3D" id="2.40.128.580">
    <property type="entry name" value="GXWXG domain"/>
    <property type="match status" value="1"/>
</dbReference>
<gene>
    <name evidence="3" type="ORF">PSA01_32830</name>
</gene>
<keyword evidence="4" id="KW-1185">Reference proteome</keyword>
<dbReference type="Pfam" id="PF14232">
    <property type="entry name" value="DUF4334"/>
    <property type="match status" value="1"/>
</dbReference>
<evidence type="ECO:0000259" key="2">
    <source>
        <dbReference type="Pfam" id="PF14232"/>
    </source>
</evidence>
<evidence type="ECO:0000313" key="3">
    <source>
        <dbReference type="EMBL" id="GEC26254.1"/>
    </source>
</evidence>
<dbReference type="InterPro" id="IPR025568">
    <property type="entry name" value="DUF4334"/>
</dbReference>
<dbReference type="Proteomes" id="UP000320693">
    <property type="component" value="Unassembled WGS sequence"/>
</dbReference>
<reference evidence="3 4" key="1">
    <citation type="submission" date="2019-06" db="EMBL/GenBank/DDBJ databases">
        <title>Whole genome shotgun sequence of Pseudonocardia saturnea NBRC 14499.</title>
        <authorList>
            <person name="Hosoyama A."/>
            <person name="Uohara A."/>
            <person name="Ohji S."/>
            <person name="Ichikawa N."/>
        </authorList>
    </citation>
    <scope>NUCLEOTIDE SEQUENCE [LARGE SCALE GENOMIC DNA]</scope>
    <source>
        <strain evidence="3 4">NBRC 14499</strain>
    </source>
</reference>
<dbReference type="InterPro" id="IPR025951">
    <property type="entry name" value="GXWXG_dom"/>
</dbReference>
<organism evidence="3 4">
    <name type="scientific">Pseudonocardia saturnea</name>
    <dbReference type="NCBI Taxonomy" id="33909"/>
    <lineage>
        <taxon>Bacteria</taxon>
        <taxon>Bacillati</taxon>
        <taxon>Actinomycetota</taxon>
        <taxon>Actinomycetes</taxon>
        <taxon>Pseudonocardiales</taxon>
        <taxon>Pseudonocardiaceae</taxon>
        <taxon>Pseudonocardia</taxon>
    </lineage>
</organism>
<proteinExistence type="predicted"/>
<protein>
    <recommendedName>
        <fullName evidence="5">GXWXG protein</fullName>
    </recommendedName>
</protein>
<accession>A0ABQ0S009</accession>
<name>A0ABQ0S009_9PSEU</name>
<comment type="caution">
    <text evidence="3">The sequence shown here is derived from an EMBL/GenBank/DDBJ whole genome shotgun (WGS) entry which is preliminary data.</text>
</comment>